<dbReference type="GO" id="GO:0030554">
    <property type="term" value="F:adenyl nucleotide binding"/>
    <property type="evidence" value="ECO:0007669"/>
    <property type="project" value="UniProtKB-ARBA"/>
</dbReference>
<dbReference type="PANTHER" id="PTHR43401">
    <property type="entry name" value="L-THREONINE 3-DEHYDROGENASE"/>
    <property type="match status" value="1"/>
</dbReference>
<protein>
    <submittedName>
        <fullName evidence="5">L-threonine 3-dehydrogenase</fullName>
        <ecNumber evidence="5">1.1.1.103</ecNumber>
    </submittedName>
</protein>
<evidence type="ECO:0000313" key="5">
    <source>
        <dbReference type="EMBL" id="ALM76554.1"/>
    </source>
</evidence>
<dbReference type="Pfam" id="PF08240">
    <property type="entry name" value="ADH_N"/>
    <property type="match status" value="1"/>
</dbReference>
<dbReference type="InterPro" id="IPR011032">
    <property type="entry name" value="GroES-like_sf"/>
</dbReference>
<dbReference type="SMART" id="SM00829">
    <property type="entry name" value="PKS_ER"/>
    <property type="match status" value="1"/>
</dbReference>
<dbReference type="RefSeq" id="WP_056934910.1">
    <property type="nucleotide sequence ID" value="NZ_CP013050.1"/>
</dbReference>
<dbReference type="CDD" id="cd08258">
    <property type="entry name" value="Zn_ADH4"/>
    <property type="match status" value="1"/>
</dbReference>
<keyword evidence="1" id="KW-0479">Metal-binding</keyword>
<evidence type="ECO:0000259" key="4">
    <source>
        <dbReference type="SMART" id="SM00829"/>
    </source>
</evidence>
<dbReference type="PATRIC" id="fig|55802.8.peg.2652"/>
<proteinExistence type="predicted"/>
<accession>A0A0S1XFI4</accession>
<dbReference type="STRING" id="55802.TBCH5v1_2666"/>
<dbReference type="Gene3D" id="3.40.50.720">
    <property type="entry name" value="NAD(P)-binding Rossmann-like Domain"/>
    <property type="match status" value="1"/>
</dbReference>
<gene>
    <name evidence="5" type="ORF">TBCH5v1_2666</name>
</gene>
<dbReference type="InterPro" id="IPR013149">
    <property type="entry name" value="ADH-like_C"/>
</dbReference>
<dbReference type="SUPFAM" id="SSF51735">
    <property type="entry name" value="NAD(P)-binding Rossmann-fold domains"/>
    <property type="match status" value="1"/>
</dbReference>
<dbReference type="Pfam" id="PF00107">
    <property type="entry name" value="ADH_zinc_N"/>
    <property type="match status" value="1"/>
</dbReference>
<keyword evidence="3 5" id="KW-0560">Oxidoreductase</keyword>
<dbReference type="PANTHER" id="PTHR43401:SF2">
    <property type="entry name" value="L-THREONINE 3-DEHYDROGENASE"/>
    <property type="match status" value="1"/>
</dbReference>
<name>A0A0S1XFI4_THEBA</name>
<dbReference type="GO" id="GO:0046872">
    <property type="term" value="F:metal ion binding"/>
    <property type="evidence" value="ECO:0007669"/>
    <property type="project" value="UniProtKB-KW"/>
</dbReference>
<dbReference type="Proteomes" id="UP000066042">
    <property type="component" value="Chromosome"/>
</dbReference>
<dbReference type="GO" id="GO:0044281">
    <property type="term" value="P:small molecule metabolic process"/>
    <property type="evidence" value="ECO:0007669"/>
    <property type="project" value="UniProtKB-ARBA"/>
</dbReference>
<dbReference type="InterPro" id="IPR050129">
    <property type="entry name" value="Zn_alcohol_dh"/>
</dbReference>
<dbReference type="InterPro" id="IPR036291">
    <property type="entry name" value="NAD(P)-bd_dom_sf"/>
</dbReference>
<dbReference type="InterPro" id="IPR020843">
    <property type="entry name" value="ER"/>
</dbReference>
<evidence type="ECO:0000256" key="3">
    <source>
        <dbReference type="ARBA" id="ARBA00023002"/>
    </source>
</evidence>
<sequence length="340" mass="37329">MKALVKYARGPWNIELRDVPEPKSWEGYIIVDVKAAGICASDLLILHDKGHPYEPPVILGHEFSGVIAEDKGEWKKGDRVTSQTTFSTCGKCYLCKAGYPQHCPEKKVIGIKANGAFTEKILVPVSGLHRIPKNMSFEEAAITEIGADVVYALNERANLQPGEFVVIFGPGAVGLFAVQVAKATGAEVAIVGTKIERDEYRLKLAEKLGADHVLYAEEDPVSEVKYLTNGKGADIAFEASGAAPAVLQALQITRNLGRIIAFGIPKGSVTVPWNMIVFKAVEVIFHLSSSWTSWEKILYLMREGKVKTKPLISKPFRLEEWEKAIKEAETGFSPRVILKP</sequence>
<dbReference type="EMBL" id="CP013050">
    <property type="protein sequence ID" value="ALM76554.1"/>
    <property type="molecule type" value="Genomic_DNA"/>
</dbReference>
<dbReference type="SUPFAM" id="SSF50129">
    <property type="entry name" value="GroES-like"/>
    <property type="match status" value="1"/>
</dbReference>
<keyword evidence="2" id="KW-0862">Zinc</keyword>
<organism evidence="5 6">
    <name type="scientific">Thermococcus barophilus</name>
    <dbReference type="NCBI Taxonomy" id="55802"/>
    <lineage>
        <taxon>Archaea</taxon>
        <taxon>Methanobacteriati</taxon>
        <taxon>Methanobacteriota</taxon>
        <taxon>Thermococci</taxon>
        <taxon>Thermococcales</taxon>
        <taxon>Thermococcaceae</taxon>
        <taxon>Thermococcus</taxon>
    </lineage>
</organism>
<dbReference type="InterPro" id="IPR013154">
    <property type="entry name" value="ADH-like_N"/>
</dbReference>
<dbReference type="AlphaFoldDB" id="A0A0S1XFI4"/>
<evidence type="ECO:0000256" key="2">
    <source>
        <dbReference type="ARBA" id="ARBA00022833"/>
    </source>
</evidence>
<reference evidence="5 6" key="1">
    <citation type="journal article" date="2016" name="Genome Announc.">
        <title>Complete genome sequence of the hyperthermophilic and piezophilic archaeon Thermococcus barophilus Ch5, capable of growth at the expense of hydrogenogenesis from carbon monoxide and formate.</title>
        <authorList>
            <person name="Oger P."/>
            <person name="Sokolova T.G."/>
            <person name="Kozhevnikova D.A."/>
            <person name="Taranov E.A."/>
            <person name="Vannier P."/>
            <person name="Lee H.S."/>
            <person name="Kwon K.K."/>
            <person name="Kang S.G."/>
            <person name="Lee J.H."/>
            <person name="Bonch-Osmolovskaya E.A."/>
            <person name="Lebedinsky A.V."/>
        </authorList>
    </citation>
    <scope>NUCLEOTIDE SEQUENCE [LARGE SCALE GENOMIC DNA]</scope>
    <source>
        <strain evidence="6">Ch5</strain>
    </source>
</reference>
<evidence type="ECO:0000313" key="6">
    <source>
        <dbReference type="Proteomes" id="UP000066042"/>
    </source>
</evidence>
<dbReference type="Gene3D" id="3.90.180.10">
    <property type="entry name" value="Medium-chain alcohol dehydrogenases, catalytic domain"/>
    <property type="match status" value="1"/>
</dbReference>
<dbReference type="GO" id="GO:0051262">
    <property type="term" value="P:protein tetramerization"/>
    <property type="evidence" value="ECO:0007669"/>
    <property type="project" value="UniProtKB-ARBA"/>
</dbReference>
<dbReference type="GeneID" id="26137870"/>
<dbReference type="GO" id="GO:0008743">
    <property type="term" value="F:L-threonine 3-dehydrogenase activity"/>
    <property type="evidence" value="ECO:0007669"/>
    <property type="project" value="UniProtKB-EC"/>
</dbReference>
<dbReference type="GO" id="GO:0043168">
    <property type="term" value="F:anion binding"/>
    <property type="evidence" value="ECO:0007669"/>
    <property type="project" value="UniProtKB-ARBA"/>
</dbReference>
<dbReference type="EC" id="1.1.1.103" evidence="5"/>
<feature type="domain" description="Enoyl reductase (ER)" evidence="4">
    <location>
        <begin position="10"/>
        <end position="338"/>
    </location>
</feature>
<evidence type="ECO:0000256" key="1">
    <source>
        <dbReference type="ARBA" id="ARBA00022723"/>
    </source>
</evidence>